<gene>
    <name evidence="2" type="ORF">M5D96_009621</name>
</gene>
<protein>
    <submittedName>
        <fullName evidence="2">Uncharacterized protein</fullName>
    </submittedName>
</protein>
<feature type="region of interest" description="Disordered" evidence="1">
    <location>
        <begin position="182"/>
        <end position="221"/>
    </location>
</feature>
<dbReference type="Proteomes" id="UP001059596">
    <property type="component" value="Unassembled WGS sequence"/>
</dbReference>
<name>A0A9P9YIY5_9MUSC</name>
<evidence type="ECO:0000256" key="1">
    <source>
        <dbReference type="SAM" id="MobiDB-lite"/>
    </source>
</evidence>
<feature type="compositionally biased region" description="Polar residues" evidence="1">
    <location>
        <begin position="247"/>
        <end position="259"/>
    </location>
</feature>
<sequence length="342" mass="40437">MAAFEKSNICWCTCQPNSYREIQKKLQNYCALNVKNECKLTGLQNFRDLLVENKPRRPQVGDKDAYEICCSRRKRKPENIQEVKKFTGRGNRSILPDLKSHSYDKPTIITQKTLTFAQRPAIIERKKPKWHEEHEKMLKERAKEQSLEKQKILMQNLNNKSTGLEKFQRLFDFNKAQNVRRNLQWEQKKDSPYQTSSRTVKPETELETEQKHDKQNMIKKREGLDKFQRLFDLNKAQNIRGSLQWEQRGNNPYYNSSKAVKTKSAQEKKHPKSSSVNSERAFVKQFANKPRPSKDREKIRFQTPLDKYQESKKRAGKPIGVQIYLAQCLMKQLLRCPNCTRL</sequence>
<dbReference type="AlphaFoldDB" id="A0A9P9YIY5"/>
<feature type="region of interest" description="Disordered" evidence="1">
    <location>
        <begin position="247"/>
        <end position="280"/>
    </location>
</feature>
<evidence type="ECO:0000313" key="2">
    <source>
        <dbReference type="EMBL" id="KAI8037469.1"/>
    </source>
</evidence>
<proteinExistence type="predicted"/>
<feature type="compositionally biased region" description="Basic and acidic residues" evidence="1">
    <location>
        <begin position="200"/>
        <end position="221"/>
    </location>
</feature>
<comment type="caution">
    <text evidence="2">The sequence shown here is derived from an EMBL/GenBank/DDBJ whole genome shotgun (WGS) entry which is preliminary data.</text>
</comment>
<organism evidence="2 3">
    <name type="scientific">Drosophila gunungcola</name>
    <name type="common">fruit fly</name>
    <dbReference type="NCBI Taxonomy" id="103775"/>
    <lineage>
        <taxon>Eukaryota</taxon>
        <taxon>Metazoa</taxon>
        <taxon>Ecdysozoa</taxon>
        <taxon>Arthropoda</taxon>
        <taxon>Hexapoda</taxon>
        <taxon>Insecta</taxon>
        <taxon>Pterygota</taxon>
        <taxon>Neoptera</taxon>
        <taxon>Endopterygota</taxon>
        <taxon>Diptera</taxon>
        <taxon>Brachycera</taxon>
        <taxon>Muscomorpha</taxon>
        <taxon>Ephydroidea</taxon>
        <taxon>Drosophilidae</taxon>
        <taxon>Drosophila</taxon>
        <taxon>Sophophora</taxon>
    </lineage>
</organism>
<evidence type="ECO:0000313" key="3">
    <source>
        <dbReference type="Proteomes" id="UP001059596"/>
    </source>
</evidence>
<reference evidence="2" key="1">
    <citation type="journal article" date="2023" name="Genome Biol. Evol.">
        <title>Long-read-based Genome Assembly of Drosophila gunungcola Reveals Fewer Chemosensory Genes in Flower-breeding Species.</title>
        <authorList>
            <person name="Negi A."/>
            <person name="Liao B.Y."/>
            <person name="Yeh S.D."/>
        </authorList>
    </citation>
    <scope>NUCLEOTIDE SEQUENCE</scope>
    <source>
        <strain evidence="2">Sukarami</strain>
    </source>
</reference>
<accession>A0A9P9YIY5</accession>
<dbReference type="EMBL" id="JAMKOV010000012">
    <property type="protein sequence ID" value="KAI8037469.1"/>
    <property type="molecule type" value="Genomic_DNA"/>
</dbReference>
<keyword evidence="3" id="KW-1185">Reference proteome</keyword>